<dbReference type="Proteomes" id="UP001276659">
    <property type="component" value="Unassembled WGS sequence"/>
</dbReference>
<name>A0AAD9Z7Z6_9LECA</name>
<dbReference type="EMBL" id="JASNWA010000008">
    <property type="protein sequence ID" value="KAK3171472.1"/>
    <property type="molecule type" value="Genomic_DNA"/>
</dbReference>
<proteinExistence type="predicted"/>
<dbReference type="AlphaFoldDB" id="A0AAD9Z7Z6"/>
<sequence length="171" mass="19427">MSVDRHLEITGFKARTSPVAYKIKQWGHVDDHTVLPLVQLWKAFGSSGLDVCKDVEEVAKTAYEMVVGERLSFEEAYGEFRPDFSNWAPKTSLESYASDSIFRIMARLLGDKYLKRSQNAGWDSGSWQKCFPHVTLQHGLRTMEKHQDGRCTGAEITNIFKSRIPTLVTIV</sequence>
<organism evidence="1 2">
    <name type="scientific">Lepraria neglecta</name>
    <dbReference type="NCBI Taxonomy" id="209136"/>
    <lineage>
        <taxon>Eukaryota</taxon>
        <taxon>Fungi</taxon>
        <taxon>Dikarya</taxon>
        <taxon>Ascomycota</taxon>
        <taxon>Pezizomycotina</taxon>
        <taxon>Lecanoromycetes</taxon>
        <taxon>OSLEUM clade</taxon>
        <taxon>Lecanoromycetidae</taxon>
        <taxon>Lecanorales</taxon>
        <taxon>Lecanorineae</taxon>
        <taxon>Stereocaulaceae</taxon>
        <taxon>Lepraria</taxon>
    </lineage>
</organism>
<accession>A0AAD9Z7Z6</accession>
<gene>
    <name evidence="1" type="ORF">OEA41_003556</name>
</gene>
<reference evidence="1" key="1">
    <citation type="submission" date="2022-11" db="EMBL/GenBank/DDBJ databases">
        <title>Chromosomal genome sequence assembly and mating type (MAT) locus characterization of the leprose asexual lichenized fungus Lepraria neglecta (Nyl.) Erichsen.</title>
        <authorList>
            <person name="Allen J.L."/>
            <person name="Pfeffer B."/>
        </authorList>
    </citation>
    <scope>NUCLEOTIDE SEQUENCE</scope>
    <source>
        <strain evidence="1">Allen 5258</strain>
    </source>
</reference>
<comment type="caution">
    <text evidence="1">The sequence shown here is derived from an EMBL/GenBank/DDBJ whole genome shotgun (WGS) entry which is preliminary data.</text>
</comment>
<keyword evidence="2" id="KW-1185">Reference proteome</keyword>
<evidence type="ECO:0000313" key="1">
    <source>
        <dbReference type="EMBL" id="KAK3171472.1"/>
    </source>
</evidence>
<evidence type="ECO:0000313" key="2">
    <source>
        <dbReference type="Proteomes" id="UP001276659"/>
    </source>
</evidence>
<protein>
    <submittedName>
        <fullName evidence="1">Uncharacterized protein</fullName>
    </submittedName>
</protein>